<dbReference type="PANTHER" id="PTHR15629:SF2">
    <property type="entry name" value="SH3 DOMAIN-CONTAINING YSC84-LIKE PROTEIN 1"/>
    <property type="match status" value="1"/>
</dbReference>
<keyword evidence="7" id="KW-1185">Reference proteome</keyword>
<feature type="region of interest" description="Disordered" evidence="4">
    <location>
        <begin position="307"/>
        <end position="356"/>
    </location>
</feature>
<dbReference type="Pfam" id="PF00018">
    <property type="entry name" value="SH3_1"/>
    <property type="match status" value="1"/>
</dbReference>
<protein>
    <recommendedName>
        <fullName evidence="5">SH3 domain-containing protein</fullName>
    </recommendedName>
</protein>
<dbReference type="SMART" id="SM00326">
    <property type="entry name" value="SH3"/>
    <property type="match status" value="1"/>
</dbReference>
<reference evidence="6 7" key="1">
    <citation type="submission" date="2019-03" db="EMBL/GenBank/DDBJ databases">
        <title>Rhodosporidium diobovatum UCD-FST 08-225 genome sequencing, assembly, and annotation.</title>
        <authorList>
            <person name="Fakankun I.U."/>
            <person name="Fristensky B."/>
            <person name="Levin D.B."/>
        </authorList>
    </citation>
    <scope>NUCLEOTIDE SEQUENCE [LARGE SCALE GENOMIC DNA]</scope>
    <source>
        <strain evidence="6 7">UCD-FST 08-225</strain>
    </source>
</reference>
<evidence type="ECO:0000313" key="6">
    <source>
        <dbReference type="EMBL" id="TNY18382.1"/>
    </source>
</evidence>
<dbReference type="PANTHER" id="PTHR15629">
    <property type="entry name" value="SH3YL1 PROTEIN"/>
    <property type="match status" value="1"/>
</dbReference>
<evidence type="ECO:0000313" key="7">
    <source>
        <dbReference type="Proteomes" id="UP000311382"/>
    </source>
</evidence>
<feature type="compositionally biased region" description="Low complexity" evidence="4">
    <location>
        <begin position="442"/>
        <end position="452"/>
    </location>
</feature>
<dbReference type="PRINTS" id="PR00452">
    <property type="entry name" value="SH3DOMAIN"/>
</dbReference>
<dbReference type="Proteomes" id="UP000311382">
    <property type="component" value="Unassembled WGS sequence"/>
</dbReference>
<keyword evidence="2 3" id="KW-0728">SH3 domain</keyword>
<dbReference type="EMBL" id="SOZI01000141">
    <property type="protein sequence ID" value="TNY18382.1"/>
    <property type="molecule type" value="Genomic_DNA"/>
</dbReference>
<gene>
    <name evidence="6" type="ORF">DMC30DRAFT_355566</name>
</gene>
<feature type="domain" description="SH3" evidence="5">
    <location>
        <begin position="609"/>
        <end position="668"/>
    </location>
</feature>
<evidence type="ECO:0000256" key="4">
    <source>
        <dbReference type="SAM" id="MobiDB-lite"/>
    </source>
</evidence>
<dbReference type="STRING" id="5288.A0A5C5FPX4"/>
<dbReference type="OrthoDB" id="443981at2759"/>
<dbReference type="GO" id="GO:0051666">
    <property type="term" value="P:actin cortical patch localization"/>
    <property type="evidence" value="ECO:0007669"/>
    <property type="project" value="TreeGrafter"/>
</dbReference>
<sequence>MPSNPLPVHLPGECRKAQKILDSFANPVNGLDNVVPASVLRKAKGFCLLSVAKAGFLFSGRAGTGVVIARLEDGTWSAPSAVGTAGAGFGLQVGVELAEFLIILNSRAAVKSFMAAGSLTLGGNMAIAAGPLGRNVEGTGALSAKGGVAAMYSYSRTKGLFGGASVEGSVIVERSDANSKAYGQNVTAKQLLAGAVEPPSWALPLIETISRLATPARSLPGGGWSTDSPLESPALSTPGGASDIAADEEGYFSRARAQRRIEEQQEQGLTPREYKERGYAFGSSYAAGGSSSSVGFTPSDKGGRFGAMLGSVGRSRSGSGSGSGGGSGVASAQMSKKSSLGPGAGTGGSSPYVADAVEDPFAGGSIVAASSGPGDSATRFFETQFADEFDFDSARERSSPRPTDLMAFDAADEDDAAPPMTRATSSRKDGPLASPDLKGRSRASSSASATASNGGGGGGSTSSWFSRSTSRPKLTKNRSSSNAAATAGLRERAGSMRWDAQPGRYGNGDGDGDEDRPRYKAKAKEDAFGFGTRPRGSTFAPAAATAAGAGRLRSGTGGSQGALDLRPVEADFERVLSLSKHGGDGEVGAASGIGAPSPAGGRSRSGTGGGIGTAVALFDFPGVEPTDLPFKKGEVITILARDDEEWWKGRLRLREGMIPRNYVEAHFT</sequence>
<feature type="region of interest" description="Disordered" evidence="4">
    <location>
        <begin position="586"/>
        <end position="607"/>
    </location>
</feature>
<organism evidence="6 7">
    <name type="scientific">Rhodotorula diobovata</name>
    <dbReference type="NCBI Taxonomy" id="5288"/>
    <lineage>
        <taxon>Eukaryota</taxon>
        <taxon>Fungi</taxon>
        <taxon>Dikarya</taxon>
        <taxon>Basidiomycota</taxon>
        <taxon>Pucciniomycotina</taxon>
        <taxon>Microbotryomycetes</taxon>
        <taxon>Sporidiobolales</taxon>
        <taxon>Sporidiobolaceae</taxon>
        <taxon>Rhodotorula</taxon>
    </lineage>
</organism>
<dbReference type="GO" id="GO:0035091">
    <property type="term" value="F:phosphatidylinositol binding"/>
    <property type="evidence" value="ECO:0007669"/>
    <property type="project" value="TreeGrafter"/>
</dbReference>
<proteinExistence type="inferred from homology"/>
<feature type="compositionally biased region" description="Low complexity" evidence="4">
    <location>
        <begin position="461"/>
        <end position="471"/>
    </location>
</feature>
<dbReference type="Pfam" id="PF04366">
    <property type="entry name" value="Ysc84"/>
    <property type="match status" value="1"/>
</dbReference>
<dbReference type="AlphaFoldDB" id="A0A5C5FPX4"/>
<dbReference type="SUPFAM" id="SSF50044">
    <property type="entry name" value="SH3-domain"/>
    <property type="match status" value="1"/>
</dbReference>
<evidence type="ECO:0000256" key="3">
    <source>
        <dbReference type="PROSITE-ProRule" id="PRU00192"/>
    </source>
</evidence>
<accession>A0A5C5FPX4</accession>
<comment type="caution">
    <text evidence="6">The sequence shown here is derived from an EMBL/GenBank/DDBJ whole genome shotgun (WGS) entry which is preliminary data.</text>
</comment>
<dbReference type="InterPro" id="IPR033643">
    <property type="entry name" value="SYLF_SH3YL1-like"/>
</dbReference>
<dbReference type="InterPro" id="IPR007461">
    <property type="entry name" value="Ysc84_actin-binding"/>
</dbReference>
<dbReference type="GO" id="GO:0051017">
    <property type="term" value="P:actin filament bundle assembly"/>
    <property type="evidence" value="ECO:0007669"/>
    <property type="project" value="TreeGrafter"/>
</dbReference>
<name>A0A5C5FPX4_9BASI</name>
<dbReference type="InterPro" id="IPR051702">
    <property type="entry name" value="SH3_domain_YSC84-like"/>
</dbReference>
<evidence type="ECO:0000256" key="1">
    <source>
        <dbReference type="ARBA" id="ARBA00007761"/>
    </source>
</evidence>
<feature type="region of interest" description="Disordered" evidence="4">
    <location>
        <begin position="220"/>
        <end position="244"/>
    </location>
</feature>
<dbReference type="InterPro" id="IPR036028">
    <property type="entry name" value="SH3-like_dom_sf"/>
</dbReference>
<dbReference type="GO" id="GO:0030479">
    <property type="term" value="C:actin cortical patch"/>
    <property type="evidence" value="ECO:0007669"/>
    <property type="project" value="TreeGrafter"/>
</dbReference>
<dbReference type="PROSITE" id="PS50002">
    <property type="entry name" value="SH3"/>
    <property type="match status" value="1"/>
</dbReference>
<feature type="compositionally biased region" description="Gly residues" evidence="4">
    <location>
        <begin position="319"/>
        <end position="328"/>
    </location>
</feature>
<dbReference type="Gene3D" id="2.30.30.40">
    <property type="entry name" value="SH3 Domains"/>
    <property type="match status" value="1"/>
</dbReference>
<evidence type="ECO:0000256" key="2">
    <source>
        <dbReference type="ARBA" id="ARBA00022443"/>
    </source>
</evidence>
<comment type="similarity">
    <text evidence="1">Belongs to the SH3YL1 family.</text>
</comment>
<evidence type="ECO:0000259" key="5">
    <source>
        <dbReference type="PROSITE" id="PS50002"/>
    </source>
</evidence>
<feature type="region of interest" description="Disordered" evidence="4">
    <location>
        <begin position="388"/>
        <end position="536"/>
    </location>
</feature>
<dbReference type="GO" id="GO:0051015">
    <property type="term" value="F:actin filament binding"/>
    <property type="evidence" value="ECO:0007669"/>
    <property type="project" value="TreeGrafter"/>
</dbReference>
<dbReference type="InterPro" id="IPR001452">
    <property type="entry name" value="SH3_domain"/>
</dbReference>
<feature type="compositionally biased region" description="Low complexity" evidence="4">
    <location>
        <begin position="588"/>
        <end position="605"/>
    </location>
</feature>
<dbReference type="CDD" id="cd11525">
    <property type="entry name" value="SYLF_SH3YL1_like"/>
    <property type="match status" value="1"/>
</dbReference>
<feature type="compositionally biased region" description="Basic and acidic residues" evidence="4">
    <location>
        <begin position="515"/>
        <end position="527"/>
    </location>
</feature>